<name>A0A1A5ZYU0_9TREE</name>
<dbReference type="EMBL" id="KI894034">
    <property type="protein sequence ID" value="OBR82972.1"/>
    <property type="molecule type" value="Genomic_DNA"/>
</dbReference>
<dbReference type="SUPFAM" id="SSF52047">
    <property type="entry name" value="RNI-like"/>
    <property type="match status" value="1"/>
</dbReference>
<dbReference type="OrthoDB" id="2563802at2759"/>
<dbReference type="RefSeq" id="XP_018260814.1">
    <property type="nucleotide sequence ID" value="XM_018409811.1"/>
</dbReference>
<evidence type="ECO:0000313" key="3">
    <source>
        <dbReference type="Proteomes" id="UP000078595"/>
    </source>
</evidence>
<reference evidence="2" key="2">
    <citation type="submission" date="2013-07" db="EMBL/GenBank/DDBJ databases">
        <authorList>
            <consortium name="The Broad Institute Genome Sequencing Platform"/>
            <person name="Cuomo C."/>
            <person name="Litvintseva A."/>
            <person name="Chen Y."/>
            <person name="Heitman J."/>
            <person name="Sun S."/>
            <person name="Springer D."/>
            <person name="Dromer F."/>
            <person name="Young S.K."/>
            <person name="Zeng Q."/>
            <person name="Gargeya S."/>
            <person name="Fitzgerald M."/>
            <person name="Abouelleil A."/>
            <person name="Alvarado L."/>
            <person name="Berlin A.M."/>
            <person name="Chapman S.B."/>
            <person name="Dewar J."/>
            <person name="Goldberg J."/>
            <person name="Griggs A."/>
            <person name="Gujja S."/>
            <person name="Hansen M."/>
            <person name="Howarth C."/>
            <person name="Imamovic A."/>
            <person name="Larimer J."/>
            <person name="McCowan C."/>
            <person name="Murphy C."/>
            <person name="Pearson M."/>
            <person name="Priest M."/>
            <person name="Roberts A."/>
            <person name="Saif S."/>
            <person name="Shea T."/>
            <person name="Sykes S."/>
            <person name="Wortman J."/>
            <person name="Nusbaum C."/>
            <person name="Birren B."/>
        </authorList>
    </citation>
    <scope>NUCLEOTIDE SEQUENCE</scope>
    <source>
        <strain evidence="2">CBS 10117</strain>
    </source>
</reference>
<sequence>MSDIIEISKPLKSVRFASPEDESTPCHFHRLTDEFIIEVGKYLLPTQTKSIPSCRPHFENYQHPFELKLDYNDYLSLREACHKTSYLLKPIKKELEIEIKSKSDLQRWLDAPQEILDGVIRLRVNFTLSPEEDLPTVSTKLWNDFMSLLGRLSNLLELYLTETPFCWHGRNGQKMLFQLPEWPDEDHSPFESIQTLAIEVKCRCCAEHFIGLTDVMAGLKHLKCTTDDSVQQDDMREDAYDFLLTVSYLPRLETLYLKWWSLNMFGEEAVSAISECFPKLRKLYFSTHAREAPYTLCQRARLECIREQNNADGWQSILMPEKNQLLQLGSSLAEFAEEWSGNRYMEEVDYGFLLNLPEYTTHELFDAPVRKRGEATTDNLPLGSDQPSRLRRVSPVEYTVLYKDAIVSAAKEMKENWPSLERVHFWQDKQKRADSPTRDYVRWTAIIEKDTQGAINVVIDPPQVMKHELTWSDEGTVPPDVEEICDQRSRLFFPRRNPESTN</sequence>
<evidence type="ECO:0000313" key="1">
    <source>
        <dbReference type="EMBL" id="OBR82972.1"/>
    </source>
</evidence>
<dbReference type="KEGG" id="kdj:28970229"/>
<organism evidence="1">
    <name type="scientific">Kwoniella dejecticola CBS 10117</name>
    <dbReference type="NCBI Taxonomy" id="1296121"/>
    <lineage>
        <taxon>Eukaryota</taxon>
        <taxon>Fungi</taxon>
        <taxon>Dikarya</taxon>
        <taxon>Basidiomycota</taxon>
        <taxon>Agaricomycotina</taxon>
        <taxon>Tremellomycetes</taxon>
        <taxon>Tremellales</taxon>
        <taxon>Cryptococcaceae</taxon>
        <taxon>Kwoniella</taxon>
    </lineage>
</organism>
<protein>
    <submittedName>
        <fullName evidence="1">Uncharacterized protein</fullName>
    </submittedName>
</protein>
<dbReference type="EMBL" id="CP144538">
    <property type="protein sequence ID" value="WWC64518.1"/>
    <property type="molecule type" value="Genomic_DNA"/>
</dbReference>
<dbReference type="Proteomes" id="UP000078595">
    <property type="component" value="Chromosome 9"/>
</dbReference>
<evidence type="ECO:0000313" key="2">
    <source>
        <dbReference type="EMBL" id="WWC64518.1"/>
    </source>
</evidence>
<gene>
    <name evidence="1" type="ORF">I303_06530</name>
    <name evidence="2" type="ORF">I303_107128</name>
</gene>
<reference evidence="2" key="3">
    <citation type="submission" date="2024-02" db="EMBL/GenBank/DDBJ databases">
        <title>Comparative genomics of Cryptococcus and Kwoniella reveals pathogenesis evolution and contrasting modes of karyotype evolution via chromosome fusion or intercentromeric recombination.</title>
        <authorList>
            <person name="Coelho M.A."/>
            <person name="David-Palma M."/>
            <person name="Shea T."/>
            <person name="Bowers K."/>
            <person name="McGinley-Smith S."/>
            <person name="Mohammad A.W."/>
            <person name="Gnirke A."/>
            <person name="Yurkov A.M."/>
            <person name="Nowrousian M."/>
            <person name="Sun S."/>
            <person name="Cuomo C.A."/>
            <person name="Heitman J."/>
        </authorList>
    </citation>
    <scope>NUCLEOTIDE SEQUENCE</scope>
    <source>
        <strain evidence="2">CBS 10117</strain>
    </source>
</reference>
<dbReference type="GeneID" id="28970229"/>
<keyword evidence="3" id="KW-1185">Reference proteome</keyword>
<dbReference type="VEuPathDB" id="FungiDB:I303_06530"/>
<dbReference type="AlphaFoldDB" id="A0A1A5ZYU0"/>
<dbReference type="Gene3D" id="3.80.10.10">
    <property type="entry name" value="Ribonuclease Inhibitor"/>
    <property type="match status" value="1"/>
</dbReference>
<accession>A0A1A5ZYU0</accession>
<dbReference type="InterPro" id="IPR032675">
    <property type="entry name" value="LRR_dom_sf"/>
</dbReference>
<proteinExistence type="predicted"/>
<reference evidence="1" key="1">
    <citation type="submission" date="2013-07" db="EMBL/GenBank/DDBJ databases">
        <title>The Genome Sequence of Cryptococcus dejecticola CBS10117.</title>
        <authorList>
            <consortium name="The Broad Institute Genome Sequencing Platform"/>
            <person name="Cuomo C."/>
            <person name="Litvintseva A."/>
            <person name="Chen Y."/>
            <person name="Heitman J."/>
            <person name="Sun S."/>
            <person name="Springer D."/>
            <person name="Dromer F."/>
            <person name="Young S.K."/>
            <person name="Zeng Q."/>
            <person name="Gargeya S."/>
            <person name="Fitzgerald M."/>
            <person name="Abouelleil A."/>
            <person name="Alvarado L."/>
            <person name="Berlin A.M."/>
            <person name="Chapman S.B."/>
            <person name="Dewar J."/>
            <person name="Goldberg J."/>
            <person name="Griggs A."/>
            <person name="Gujja S."/>
            <person name="Hansen M."/>
            <person name="Howarth C."/>
            <person name="Imamovic A."/>
            <person name="Larimer J."/>
            <person name="McCowan C."/>
            <person name="Murphy C."/>
            <person name="Pearson M."/>
            <person name="Priest M."/>
            <person name="Roberts A."/>
            <person name="Saif S."/>
            <person name="Shea T."/>
            <person name="Sykes S."/>
            <person name="Wortman J."/>
            <person name="Nusbaum C."/>
            <person name="Birren B."/>
        </authorList>
    </citation>
    <scope>NUCLEOTIDE SEQUENCE [LARGE SCALE GENOMIC DNA]</scope>
    <source>
        <strain evidence="1">CBS 10117</strain>
    </source>
</reference>